<comment type="function">
    <text evidence="10">Endoglycosidase which is a cell surface and extracellular matrix-degrading enzyme. Cleaves heparan sulfate proteoglycans (HSPGs) into heparan sulfate side chains and core proteoglycans.</text>
</comment>
<keyword evidence="4" id="KW-0732">Signal</keyword>
<dbReference type="Proteomes" id="UP001443914">
    <property type="component" value="Unassembled WGS sequence"/>
</dbReference>
<evidence type="ECO:0008006" key="14">
    <source>
        <dbReference type="Google" id="ProtNLM"/>
    </source>
</evidence>
<dbReference type="SUPFAM" id="SSF51445">
    <property type="entry name" value="(Trans)glycosidases"/>
    <property type="match status" value="1"/>
</dbReference>
<evidence type="ECO:0000256" key="2">
    <source>
        <dbReference type="ARBA" id="ARBA00009800"/>
    </source>
</evidence>
<dbReference type="PANTHER" id="PTHR14363:SF13">
    <property type="entry name" value="OS07G0598400 PROTEIN"/>
    <property type="match status" value="1"/>
</dbReference>
<dbReference type="AlphaFoldDB" id="A0AAW1MVR5"/>
<dbReference type="GO" id="GO:0005765">
    <property type="term" value="C:lysosomal membrane"/>
    <property type="evidence" value="ECO:0007669"/>
    <property type="project" value="UniProtKB-SubCell"/>
</dbReference>
<dbReference type="PANTHER" id="PTHR14363">
    <property type="entry name" value="HEPARANASE-RELATED"/>
    <property type="match status" value="1"/>
</dbReference>
<proteinExistence type="inferred from homology"/>
<dbReference type="GO" id="GO:0009505">
    <property type="term" value="C:plant-type cell wall"/>
    <property type="evidence" value="ECO:0007669"/>
    <property type="project" value="TreeGrafter"/>
</dbReference>
<name>A0AAW1MVR5_SAPOF</name>
<reference evidence="12" key="1">
    <citation type="submission" date="2024-03" db="EMBL/GenBank/DDBJ databases">
        <title>WGS assembly of Saponaria officinalis var. Norfolk2.</title>
        <authorList>
            <person name="Jenkins J."/>
            <person name="Shu S."/>
            <person name="Grimwood J."/>
            <person name="Barry K."/>
            <person name="Goodstein D."/>
            <person name="Schmutz J."/>
            <person name="Leebens-Mack J."/>
            <person name="Osbourn A."/>
        </authorList>
    </citation>
    <scope>NUCLEOTIDE SEQUENCE [LARGE SCALE GENOMIC DNA]</scope>
    <source>
        <strain evidence="12">JIC</strain>
    </source>
</reference>
<evidence type="ECO:0000313" key="12">
    <source>
        <dbReference type="EMBL" id="KAK9750678.1"/>
    </source>
</evidence>
<feature type="transmembrane region" description="Helical" evidence="11">
    <location>
        <begin position="60"/>
        <end position="84"/>
    </location>
</feature>
<dbReference type="EMBL" id="JBDFQZ010000002">
    <property type="protein sequence ID" value="KAK9750678.1"/>
    <property type="molecule type" value="Genomic_DNA"/>
</dbReference>
<keyword evidence="13" id="KW-1185">Reference proteome</keyword>
<evidence type="ECO:0000256" key="3">
    <source>
        <dbReference type="ARBA" id="ARBA00022525"/>
    </source>
</evidence>
<dbReference type="Gene3D" id="3.20.20.80">
    <property type="entry name" value="Glycosidases"/>
    <property type="match status" value="1"/>
</dbReference>
<keyword evidence="7" id="KW-0325">Glycoprotein</keyword>
<comment type="caution">
    <text evidence="12">The sequence shown here is derived from an EMBL/GenBank/DDBJ whole genome shotgun (WGS) entry which is preliminary data.</text>
</comment>
<keyword evidence="3" id="KW-0964">Secreted</keyword>
<keyword evidence="11" id="KW-0812">Transmembrane</keyword>
<dbReference type="Pfam" id="PF03662">
    <property type="entry name" value="Glyco_hydro_79n"/>
    <property type="match status" value="1"/>
</dbReference>
<keyword evidence="6 11" id="KW-0472">Membrane</keyword>
<dbReference type="FunFam" id="3.20.20.80:FF:000023">
    <property type="entry name" value="heparanase-like protein 3"/>
    <property type="match status" value="1"/>
</dbReference>
<evidence type="ECO:0000256" key="4">
    <source>
        <dbReference type="ARBA" id="ARBA00022729"/>
    </source>
</evidence>
<comment type="similarity">
    <text evidence="2">Belongs to the glycosyl hydrolase 79 family.</text>
</comment>
<evidence type="ECO:0000256" key="11">
    <source>
        <dbReference type="SAM" id="Phobius"/>
    </source>
</evidence>
<evidence type="ECO:0000256" key="9">
    <source>
        <dbReference type="ARBA" id="ARBA00023765"/>
    </source>
</evidence>
<organism evidence="12 13">
    <name type="scientific">Saponaria officinalis</name>
    <name type="common">Common soapwort</name>
    <name type="synonym">Lychnis saponaria</name>
    <dbReference type="NCBI Taxonomy" id="3572"/>
    <lineage>
        <taxon>Eukaryota</taxon>
        <taxon>Viridiplantae</taxon>
        <taxon>Streptophyta</taxon>
        <taxon>Embryophyta</taxon>
        <taxon>Tracheophyta</taxon>
        <taxon>Spermatophyta</taxon>
        <taxon>Magnoliopsida</taxon>
        <taxon>eudicotyledons</taxon>
        <taxon>Gunneridae</taxon>
        <taxon>Pentapetalae</taxon>
        <taxon>Caryophyllales</taxon>
        <taxon>Caryophyllaceae</taxon>
        <taxon>Caryophylleae</taxon>
        <taxon>Saponaria</taxon>
    </lineage>
</organism>
<keyword evidence="5" id="KW-0378">Hydrolase</keyword>
<dbReference type="GO" id="GO:0005576">
    <property type="term" value="C:extracellular region"/>
    <property type="evidence" value="ECO:0007669"/>
    <property type="project" value="UniProtKB-SubCell"/>
</dbReference>
<evidence type="ECO:0000256" key="1">
    <source>
        <dbReference type="ARBA" id="ARBA00004613"/>
    </source>
</evidence>
<evidence type="ECO:0000313" key="13">
    <source>
        <dbReference type="Proteomes" id="UP001443914"/>
    </source>
</evidence>
<evidence type="ECO:0000256" key="8">
    <source>
        <dbReference type="ARBA" id="ARBA00023228"/>
    </source>
</evidence>
<protein>
    <recommendedName>
        <fullName evidence="14">Heparanase</fullName>
    </recommendedName>
</protein>
<evidence type="ECO:0000256" key="6">
    <source>
        <dbReference type="ARBA" id="ARBA00023136"/>
    </source>
</evidence>
<evidence type="ECO:0000256" key="7">
    <source>
        <dbReference type="ARBA" id="ARBA00023180"/>
    </source>
</evidence>
<keyword evidence="11" id="KW-1133">Transmembrane helix</keyword>
<comment type="subcellular location">
    <subcellularLocation>
        <location evidence="9">Lysosome membrane</location>
        <topology evidence="9">Peripheral membrane protein</topology>
    </subcellularLocation>
    <subcellularLocation>
        <location evidence="1">Secreted</location>
    </subcellularLocation>
</comment>
<dbReference type="InterPro" id="IPR017853">
    <property type="entry name" value="GH"/>
</dbReference>
<gene>
    <name evidence="12" type="ORF">RND81_02G213200</name>
</gene>
<dbReference type="InterPro" id="IPR005199">
    <property type="entry name" value="Glyco_hydro_79"/>
</dbReference>
<keyword evidence="8" id="KW-0458">Lysosome</keyword>
<accession>A0AAW1MVR5</accession>
<dbReference type="GO" id="GO:0004566">
    <property type="term" value="F:beta-glucuronidase activity"/>
    <property type="evidence" value="ECO:0007669"/>
    <property type="project" value="TreeGrafter"/>
</dbReference>
<sequence>MRVISNPNMSVNLLIKSFKLHQKHFICSTNYVQPNTTKKKQEKLTNTHTHKKSVENQVIFYKNVVLIITSWLLIFTITTCLGANNIDDYNNNSNNNKEGVIVTIRGATSIAKTDDNFICATLDWWPSTKCDYGHCPWSNSSILHLDLDNKILHKVLKAFNNIRLRIGGSLQDQVFYNVGTTEGQCRDFSKSSEGLFGFDNGCLRMERWDKLAKLFNETGAKITFGLNALVGRVKIKGDDLFVGDWNSQNAQDFIQYNLLKGYNIDSYELGNELCGSGVSARVEAKQYAKDMITLKQVMKGLYPDPKTRPKVLGPGGFYDEEWFNTFLQESGPYVVDGLTHHIYNLGAGVDKELINRVQDPYYLSQIAQTYKDVAKAVDRFGPWSQAWVGESGGAYNSGGKDVSDTFADGFWYLDQLGMTSTFNHKVFCRQALIGGNYALLNTTTFIPNPDYYGALLWDRLMGNNVLATTHNGSPYLRAYSHCSKTQQGVSVMLINMSNSTTFTVSLMNDFNFFPDPSMSTKDLEMQQREEYHLTPKNGNIQSQVVLLNGKTLRVNQSFDIPELKPKFVNTTSPIRVQPQSFVFATITNFHAPVCVKS</sequence>
<evidence type="ECO:0000256" key="10">
    <source>
        <dbReference type="ARBA" id="ARBA00055929"/>
    </source>
</evidence>
<evidence type="ECO:0000256" key="5">
    <source>
        <dbReference type="ARBA" id="ARBA00022801"/>
    </source>
</evidence>